<comment type="similarity">
    <text evidence="2 10 11">Belongs to the universal ribosomal protein uL22 family.</text>
</comment>
<evidence type="ECO:0000256" key="14">
    <source>
        <dbReference type="SAM" id="MobiDB-lite"/>
    </source>
</evidence>
<evidence type="ECO:0000256" key="6">
    <source>
        <dbReference type="ARBA" id="ARBA00022980"/>
    </source>
</evidence>
<evidence type="ECO:0000256" key="5">
    <source>
        <dbReference type="ARBA" id="ARBA00022884"/>
    </source>
</evidence>
<dbReference type="InterPro" id="IPR047867">
    <property type="entry name" value="Ribosomal_uL22_bac/org-type"/>
</dbReference>
<dbReference type="InterPro" id="IPR005727">
    <property type="entry name" value="Ribosomal_uL22_bac/chlpt-type"/>
</dbReference>
<dbReference type="Pfam" id="PF00237">
    <property type="entry name" value="Ribosomal_L22"/>
    <property type="match status" value="1"/>
</dbReference>
<keyword evidence="6 10" id="KW-0689">Ribosomal protein</keyword>
<organism evidence="15 16">
    <name type="scientific">Dactylosporangium darangshiense</name>
    <dbReference type="NCBI Taxonomy" id="579108"/>
    <lineage>
        <taxon>Bacteria</taxon>
        <taxon>Bacillati</taxon>
        <taxon>Actinomycetota</taxon>
        <taxon>Actinomycetes</taxon>
        <taxon>Micromonosporales</taxon>
        <taxon>Micromonosporaceae</taxon>
        <taxon>Dactylosporangium</taxon>
    </lineage>
</organism>
<protein>
    <recommendedName>
        <fullName evidence="9 10">Large ribosomal subunit protein uL22</fullName>
    </recommendedName>
</protein>
<feature type="region of interest" description="Disordered" evidence="14">
    <location>
        <begin position="134"/>
        <end position="187"/>
    </location>
</feature>
<comment type="function">
    <text evidence="1 10">The globular domain of the protein is located near the polypeptide exit tunnel on the outside of the subunit, while an extended beta-hairpin is found that lines the wall of the exit tunnel in the center of the 70S ribosome.</text>
</comment>
<evidence type="ECO:0000256" key="3">
    <source>
        <dbReference type="ARBA" id="ARBA00011838"/>
    </source>
</evidence>
<dbReference type="CDD" id="cd00336">
    <property type="entry name" value="Ribosomal_L22"/>
    <property type="match status" value="1"/>
</dbReference>
<keyword evidence="4 10" id="KW-0699">rRNA-binding</keyword>
<dbReference type="PROSITE" id="PS00464">
    <property type="entry name" value="RIBOSOMAL_L22"/>
    <property type="match status" value="1"/>
</dbReference>
<dbReference type="HAMAP" id="MF_01331_B">
    <property type="entry name" value="Ribosomal_uL22_B"/>
    <property type="match status" value="1"/>
</dbReference>
<dbReference type="PANTHER" id="PTHR13501">
    <property type="entry name" value="CHLOROPLAST 50S RIBOSOMAL PROTEIN L22-RELATED"/>
    <property type="match status" value="1"/>
</dbReference>
<dbReference type="Proteomes" id="UP001500620">
    <property type="component" value="Unassembled WGS sequence"/>
</dbReference>
<dbReference type="EMBL" id="BAABAT010000006">
    <property type="protein sequence ID" value="GAA4248699.1"/>
    <property type="molecule type" value="Genomic_DNA"/>
</dbReference>
<keyword evidence="16" id="KW-1185">Reference proteome</keyword>
<comment type="function">
    <text evidence="10 13">This protein binds specifically to 23S rRNA; its binding is stimulated by other ribosomal proteins, e.g., L4, L17, and L20. It is important during the early stages of 50S assembly. It makes multiple contacts with different domains of the 23S rRNA in the assembled 50S subunit and ribosome.</text>
</comment>
<evidence type="ECO:0000256" key="12">
    <source>
        <dbReference type="RuleBase" id="RU004006"/>
    </source>
</evidence>
<evidence type="ECO:0000256" key="11">
    <source>
        <dbReference type="RuleBase" id="RU004005"/>
    </source>
</evidence>
<evidence type="ECO:0000256" key="13">
    <source>
        <dbReference type="RuleBase" id="RU004008"/>
    </source>
</evidence>
<gene>
    <name evidence="10" type="primary">rplV</name>
    <name evidence="15" type="ORF">GCM10022255_029790</name>
</gene>
<dbReference type="SUPFAM" id="SSF54843">
    <property type="entry name" value="Ribosomal protein L22"/>
    <property type="match status" value="1"/>
</dbReference>
<comment type="caution">
    <text evidence="15">The sequence shown here is derived from an EMBL/GenBank/DDBJ whole genome shotgun (WGS) entry which is preliminary data.</text>
</comment>
<comment type="function">
    <text evidence="8">This protein binds specifically to 23S rRNA; its binding is stimulated by other ribosomal proteins, e.g. L4, L17, and L20. It is important during the early stages of 50S assembly. It makes multiple contacts with different domains of the 23S rRNA in the assembled 50S subunit and ribosome.</text>
</comment>
<evidence type="ECO:0000256" key="9">
    <source>
        <dbReference type="ARBA" id="ARBA00035207"/>
    </source>
</evidence>
<dbReference type="NCBIfam" id="TIGR01044">
    <property type="entry name" value="rplV_bact"/>
    <property type="match status" value="1"/>
</dbReference>
<sequence>MPTKSEAALPGARAIARHVRVSPMKARRVVNLVRGLPAREALTVLQFAPQSASEPVYKVLASAIANAENNERLDPDSLLVAAAYVDEGPTLKRFRPRAQGRAYRIRKRTSHITIVVESVPVAQARAAKAGVAKATKAAKAVTPEPDADEVEETSAPAKKTAGPKKSAQQAAAKKAAAKQADAEEETE</sequence>
<evidence type="ECO:0000256" key="1">
    <source>
        <dbReference type="ARBA" id="ARBA00003478"/>
    </source>
</evidence>
<dbReference type="InterPro" id="IPR018260">
    <property type="entry name" value="Ribosomal_uL22_CS"/>
</dbReference>
<dbReference type="PANTHER" id="PTHR13501:SF8">
    <property type="entry name" value="LARGE RIBOSOMAL SUBUNIT PROTEIN UL22M"/>
    <property type="match status" value="1"/>
</dbReference>
<proteinExistence type="inferred from homology"/>
<keyword evidence="7 10" id="KW-0687">Ribonucleoprotein</keyword>
<dbReference type="InterPro" id="IPR036394">
    <property type="entry name" value="Ribosomal_uL22_sf"/>
</dbReference>
<accession>A0ABP8D6P2</accession>
<evidence type="ECO:0000256" key="2">
    <source>
        <dbReference type="ARBA" id="ARBA00009451"/>
    </source>
</evidence>
<evidence type="ECO:0000313" key="15">
    <source>
        <dbReference type="EMBL" id="GAA4248699.1"/>
    </source>
</evidence>
<dbReference type="Gene3D" id="3.90.470.10">
    <property type="entry name" value="Ribosomal protein L22/L17"/>
    <property type="match status" value="1"/>
</dbReference>
<keyword evidence="5 10" id="KW-0694">RNA-binding</keyword>
<evidence type="ECO:0000256" key="7">
    <source>
        <dbReference type="ARBA" id="ARBA00023274"/>
    </source>
</evidence>
<evidence type="ECO:0000256" key="4">
    <source>
        <dbReference type="ARBA" id="ARBA00022730"/>
    </source>
</evidence>
<evidence type="ECO:0000256" key="8">
    <source>
        <dbReference type="ARBA" id="ARBA00025084"/>
    </source>
</evidence>
<reference evidence="16" key="1">
    <citation type="journal article" date="2019" name="Int. J. Syst. Evol. Microbiol.">
        <title>The Global Catalogue of Microorganisms (GCM) 10K type strain sequencing project: providing services to taxonomists for standard genome sequencing and annotation.</title>
        <authorList>
            <consortium name="The Broad Institute Genomics Platform"/>
            <consortium name="The Broad Institute Genome Sequencing Center for Infectious Disease"/>
            <person name="Wu L."/>
            <person name="Ma J."/>
        </authorList>
    </citation>
    <scope>NUCLEOTIDE SEQUENCE [LARGE SCALE GENOMIC DNA]</scope>
    <source>
        <strain evidence="16">JCM 17441</strain>
    </source>
</reference>
<dbReference type="InterPro" id="IPR001063">
    <property type="entry name" value="Ribosomal_uL22"/>
</dbReference>
<feature type="compositionally biased region" description="Low complexity" evidence="14">
    <location>
        <begin position="164"/>
        <end position="179"/>
    </location>
</feature>
<comment type="subunit">
    <text evidence="3 10 12">Part of the 50S ribosomal subunit.</text>
</comment>
<evidence type="ECO:0000313" key="16">
    <source>
        <dbReference type="Proteomes" id="UP001500620"/>
    </source>
</evidence>
<evidence type="ECO:0000256" key="10">
    <source>
        <dbReference type="HAMAP-Rule" id="MF_01331"/>
    </source>
</evidence>
<name>A0ABP8D6P2_9ACTN</name>